<dbReference type="EMBL" id="AP019376">
    <property type="protein sequence ID" value="BBH87800.1"/>
    <property type="molecule type" value="Genomic_DNA"/>
</dbReference>
<keyword evidence="2 4" id="KW-0378">Hydrolase</keyword>
<dbReference type="Pfam" id="PF00293">
    <property type="entry name" value="NUDIX"/>
    <property type="match status" value="1"/>
</dbReference>
<evidence type="ECO:0000256" key="2">
    <source>
        <dbReference type="ARBA" id="ARBA00022801"/>
    </source>
</evidence>
<dbReference type="CDD" id="cd02883">
    <property type="entry name" value="NUDIX_Hydrolase"/>
    <property type="match status" value="1"/>
</dbReference>
<dbReference type="AlphaFoldDB" id="A0A455SJM5"/>
<evidence type="ECO:0000256" key="1">
    <source>
        <dbReference type="ARBA" id="ARBA00005582"/>
    </source>
</evidence>
<sequence length="197" mass="22953">MTINQQQEMEELVQRFGTPLVHRTVPFGTSTYWTQQAWNRTREVCMVIRRPHDRLLTFTKTFYPQGVYRLLTGGVEFHETVLEALHREVYEETGLQASVERFLACISYHAEEDKDSAIRFTTFAFLLDGREGTPQVIDPQEQLASYQEVPIDEIGHIAQQLECLPDTHSSMLKESWKHWGRFRAVIHRAVAESLQML</sequence>
<protein>
    <submittedName>
        <fullName evidence="4">NUDIX hydrolase</fullName>
    </submittedName>
</protein>
<reference evidence="4" key="1">
    <citation type="submission" date="2018-12" db="EMBL/GenBank/DDBJ databases">
        <title>Novel natural products biosynthetic potential of the class Ktedonobacteria.</title>
        <authorList>
            <person name="Zheng Y."/>
            <person name="Saitou A."/>
            <person name="Wang C.M."/>
            <person name="Toyoda A."/>
            <person name="Minakuchi Y."/>
            <person name="Sekiguchi Y."/>
            <person name="Ueda K."/>
            <person name="Takano H."/>
            <person name="Sakai Y."/>
            <person name="Yokota A."/>
            <person name="Yabe S."/>
        </authorList>
    </citation>
    <scope>NUCLEOTIDE SEQUENCE</scope>
    <source>
        <strain evidence="4">COM3</strain>
    </source>
</reference>
<dbReference type="PROSITE" id="PS51462">
    <property type="entry name" value="NUDIX"/>
    <property type="match status" value="1"/>
</dbReference>
<dbReference type="PROSITE" id="PS00893">
    <property type="entry name" value="NUDIX_BOX"/>
    <property type="match status" value="1"/>
</dbReference>
<dbReference type="InterPro" id="IPR000086">
    <property type="entry name" value="NUDIX_hydrolase_dom"/>
</dbReference>
<name>A0A455SJM5_9CHLR</name>
<dbReference type="InterPro" id="IPR020084">
    <property type="entry name" value="NUDIX_hydrolase_CS"/>
</dbReference>
<evidence type="ECO:0000313" key="4">
    <source>
        <dbReference type="EMBL" id="BBH87800.1"/>
    </source>
</evidence>
<feature type="domain" description="Nudix hydrolase" evidence="3">
    <location>
        <begin position="38"/>
        <end position="178"/>
    </location>
</feature>
<accession>A0A455SJM5</accession>
<proteinExistence type="inferred from homology"/>
<organism evidence="4">
    <name type="scientific">Thermosporothrix sp. COM3</name>
    <dbReference type="NCBI Taxonomy" id="2490863"/>
    <lineage>
        <taxon>Bacteria</taxon>
        <taxon>Bacillati</taxon>
        <taxon>Chloroflexota</taxon>
        <taxon>Ktedonobacteria</taxon>
        <taxon>Ktedonobacterales</taxon>
        <taxon>Thermosporotrichaceae</taxon>
        <taxon>Thermosporothrix</taxon>
    </lineage>
</organism>
<dbReference type="PANTHER" id="PTHR43736">
    <property type="entry name" value="ADP-RIBOSE PYROPHOSPHATASE"/>
    <property type="match status" value="1"/>
</dbReference>
<comment type="similarity">
    <text evidence="1">Belongs to the Nudix hydrolase family.</text>
</comment>
<evidence type="ECO:0000259" key="3">
    <source>
        <dbReference type="PROSITE" id="PS51462"/>
    </source>
</evidence>
<gene>
    <name evidence="4" type="ORF">KTC_25510</name>
</gene>
<dbReference type="PANTHER" id="PTHR43736:SF1">
    <property type="entry name" value="DIHYDRONEOPTERIN TRIPHOSPHATE DIPHOSPHATASE"/>
    <property type="match status" value="1"/>
</dbReference>
<dbReference type="SUPFAM" id="SSF55811">
    <property type="entry name" value="Nudix"/>
    <property type="match status" value="1"/>
</dbReference>
<dbReference type="Gene3D" id="3.90.79.10">
    <property type="entry name" value="Nucleoside Triphosphate Pyrophosphohydrolase"/>
    <property type="match status" value="1"/>
</dbReference>
<dbReference type="InterPro" id="IPR015797">
    <property type="entry name" value="NUDIX_hydrolase-like_dom_sf"/>
</dbReference>
<dbReference type="GO" id="GO:0016787">
    <property type="term" value="F:hydrolase activity"/>
    <property type="evidence" value="ECO:0007669"/>
    <property type="project" value="UniProtKB-KW"/>
</dbReference>